<keyword evidence="4" id="KW-1185">Reference proteome</keyword>
<evidence type="ECO:0000259" key="2">
    <source>
        <dbReference type="Pfam" id="PF13193"/>
    </source>
</evidence>
<dbReference type="Gene3D" id="3.30.300.30">
    <property type="match status" value="1"/>
</dbReference>
<dbReference type="Gene3D" id="3.40.50.12780">
    <property type="entry name" value="N-terminal domain of ligase-like"/>
    <property type="match status" value="1"/>
</dbReference>
<proteinExistence type="predicted"/>
<evidence type="ECO:0000313" key="4">
    <source>
        <dbReference type="Proteomes" id="UP000242432"/>
    </source>
</evidence>
<dbReference type="EMBL" id="FUXX01000016">
    <property type="protein sequence ID" value="SKA61909.1"/>
    <property type="molecule type" value="Genomic_DNA"/>
</dbReference>
<feature type="domain" description="AMP-binding enzyme C-terminal" evidence="2">
    <location>
        <begin position="408"/>
        <end position="484"/>
    </location>
</feature>
<dbReference type="InterPro" id="IPR000873">
    <property type="entry name" value="AMP-dep_synth/lig_dom"/>
</dbReference>
<dbReference type="InterPro" id="IPR045851">
    <property type="entry name" value="AMP-bd_C_sf"/>
</dbReference>
<dbReference type="PANTHER" id="PTHR43201:SF32">
    <property type="entry name" value="2-SUCCINYLBENZOATE--COA LIGASE, CHLOROPLASTIC_PEROXISOMAL"/>
    <property type="match status" value="1"/>
</dbReference>
<dbReference type="RefSeq" id="WP_078928660.1">
    <property type="nucleotide sequence ID" value="NZ_FUXX01000016.1"/>
</dbReference>
<reference evidence="4" key="1">
    <citation type="submission" date="2017-02" db="EMBL/GenBank/DDBJ databases">
        <authorList>
            <person name="Varghese N."/>
            <person name="Submissions S."/>
        </authorList>
    </citation>
    <scope>NUCLEOTIDE SEQUENCE [LARGE SCALE GENOMIC DNA]</scope>
    <source>
        <strain evidence="4">DSM 3072</strain>
    </source>
</reference>
<dbReference type="AlphaFoldDB" id="A0A1T4VAF2"/>
<name>A0A1T4VAF2_9GAMM</name>
<evidence type="ECO:0000259" key="1">
    <source>
        <dbReference type="Pfam" id="PF00501"/>
    </source>
</evidence>
<dbReference type="PANTHER" id="PTHR43201">
    <property type="entry name" value="ACYL-COA SYNTHETASE"/>
    <property type="match status" value="1"/>
</dbReference>
<dbReference type="Pfam" id="PF13193">
    <property type="entry name" value="AMP-binding_C"/>
    <property type="match status" value="1"/>
</dbReference>
<dbReference type="CDD" id="cd04433">
    <property type="entry name" value="AFD_class_I"/>
    <property type="match status" value="1"/>
</dbReference>
<dbReference type="SUPFAM" id="SSF56801">
    <property type="entry name" value="Acetyl-CoA synthetase-like"/>
    <property type="match status" value="1"/>
</dbReference>
<gene>
    <name evidence="3" type="ORF">SAMN02745213_01170</name>
</gene>
<dbReference type="GO" id="GO:0006631">
    <property type="term" value="P:fatty acid metabolic process"/>
    <property type="evidence" value="ECO:0007669"/>
    <property type="project" value="TreeGrafter"/>
</dbReference>
<dbReference type="Pfam" id="PF00501">
    <property type="entry name" value="AMP-binding"/>
    <property type="match status" value="1"/>
</dbReference>
<dbReference type="GO" id="GO:0031956">
    <property type="term" value="F:medium-chain fatty acid-CoA ligase activity"/>
    <property type="evidence" value="ECO:0007669"/>
    <property type="project" value="TreeGrafter"/>
</dbReference>
<organism evidence="3 4">
    <name type="scientific">Succinivibrio dextrinosolvens DSM 3072</name>
    <dbReference type="NCBI Taxonomy" id="1123324"/>
    <lineage>
        <taxon>Bacteria</taxon>
        <taxon>Pseudomonadati</taxon>
        <taxon>Pseudomonadota</taxon>
        <taxon>Gammaproteobacteria</taxon>
        <taxon>Aeromonadales</taxon>
        <taxon>Succinivibrionaceae</taxon>
        <taxon>Succinivibrio</taxon>
    </lineage>
</organism>
<sequence>MMFKSIPEAIIQHSFDNPDKLCLVDDYGSVTYKEYADLILKGITCLFSYGVKRKSKVLVESSQTIKYLAIQASLQLADAVFIPIPANCSNEKIQDFISKVSPDFLILNSKREGLNFVNILYFDSFENSVFNVLPAQVSKYPEPNDVSEILFTTGTTGSEKGIIISYDNNVALAENVIHGAELKSDNIEFILSPFNHSHGLRRYYANMYIGASVVMQNSVVYLTNLFEKMSQFHVNSMDMVPSALSIILKMSGGELGKYSKQLRYIQFGSAPLSEKDKETLRKILPDTKLLNMYGSTESGISCISDFSRDYKQRSIGKPAKNSNIMIVDDNHRIISSSENNPGLLSCKSRANMIGYYGENASSIKDVMCDGIVYSNDIAYIDEDGDIVLLGRKGDILSVGGYKFSPEDVENIVLKFNGIADCACIPVNDSTKGTTPKLFIQLENQVKEELFDLVGLRCFLSERLESYKIPEFYEFISKIPRTYKGSLQRNLLK</sequence>
<dbReference type="InterPro" id="IPR025110">
    <property type="entry name" value="AMP-bd_C"/>
</dbReference>
<dbReference type="Proteomes" id="UP000242432">
    <property type="component" value="Unassembled WGS sequence"/>
</dbReference>
<evidence type="ECO:0000313" key="3">
    <source>
        <dbReference type="EMBL" id="SKA61909.1"/>
    </source>
</evidence>
<dbReference type="InterPro" id="IPR042099">
    <property type="entry name" value="ANL_N_sf"/>
</dbReference>
<accession>A0A1T4VAF2</accession>
<feature type="domain" description="AMP-dependent synthetase/ligase" evidence="1">
    <location>
        <begin position="17"/>
        <end position="356"/>
    </location>
</feature>
<protein>
    <submittedName>
        <fullName evidence="3">AMP-binding enzyme C-terminal domain-containing protein</fullName>
    </submittedName>
</protein>